<keyword evidence="2" id="KW-1185">Reference proteome</keyword>
<name>A0A1A8XG03_9PROT</name>
<organism evidence="1 2">
    <name type="scientific">Candidatus Accumulibacter aalborgensis</name>
    <dbReference type="NCBI Taxonomy" id="1860102"/>
    <lineage>
        <taxon>Bacteria</taxon>
        <taxon>Pseudomonadati</taxon>
        <taxon>Pseudomonadota</taxon>
        <taxon>Betaproteobacteria</taxon>
        <taxon>Candidatus Accumulibacter</taxon>
    </lineage>
</organism>
<dbReference type="STRING" id="1860102.ACCAA_130077"/>
<dbReference type="AlphaFoldDB" id="A0A1A8XG03"/>
<protein>
    <submittedName>
        <fullName evidence="1">Uncharacterized protein</fullName>
    </submittedName>
</protein>
<dbReference type="Proteomes" id="UP000199169">
    <property type="component" value="Unassembled WGS sequence"/>
</dbReference>
<proteinExistence type="predicted"/>
<accession>A0A1A8XG03</accession>
<dbReference type="RefSeq" id="WP_186405832.1">
    <property type="nucleotide sequence ID" value="NZ_FLQX01000035.1"/>
</dbReference>
<evidence type="ECO:0000313" key="2">
    <source>
        <dbReference type="Proteomes" id="UP000199169"/>
    </source>
</evidence>
<dbReference type="EMBL" id="FLQX01000035">
    <property type="protein sequence ID" value="SBT04109.1"/>
    <property type="molecule type" value="Genomic_DNA"/>
</dbReference>
<evidence type="ECO:0000313" key="1">
    <source>
        <dbReference type="EMBL" id="SBT04109.1"/>
    </source>
</evidence>
<reference evidence="1 2" key="1">
    <citation type="submission" date="2016-06" db="EMBL/GenBank/DDBJ databases">
        <authorList>
            <person name="Kjaerup R.B."/>
            <person name="Dalgaard T.S."/>
            <person name="Juul-Madsen H.R."/>
        </authorList>
    </citation>
    <scope>NUCLEOTIDE SEQUENCE [LARGE SCALE GENOMIC DNA]</scope>
    <source>
        <strain evidence="1">3</strain>
    </source>
</reference>
<sequence>MGILDWLFTSSDEATGSTVDPAVVDQRIEQVVRIVNPRLKLVPGYHRKLAPAVVRAVLYCRELEAQIPPAIEASASVWSASPTLRALFATAQDIPAVFSRSVQVQDFFSATPGADQVWATLRFLGREREGFGVAVQGDVVRYDVARTAVSFEDKKVVLPSGCEHDARIEIRRRAFKFLLTEALEQIASLDMQRRDLTGQRAMMQARLLILKGQRVGLEPMLDEGGGALAKIEDVERELTENERALAACRNGGESLQFVLERVQDVLTHGSDHIQIRMVKLRLDQFNIVLPEGSGEAAIEITVPKVVVRRSPVVNLLACRFPRGELIRRGSLLDQAQRLLG</sequence>
<gene>
    <name evidence="1" type="ORF">ACCAA_130077</name>
</gene>